<dbReference type="GeneID" id="94195129"/>
<comment type="caution">
    <text evidence="1">The sequence shown here is derived from an EMBL/GenBank/DDBJ whole genome shotgun (WGS) entry which is preliminary data.</text>
</comment>
<gene>
    <name evidence="1" type="ORF">BcabD6B2_30830</name>
</gene>
<dbReference type="EMBL" id="BPLF01000002">
    <property type="protein sequence ID" value="GIX63648.1"/>
    <property type="molecule type" value="Genomic_DNA"/>
</dbReference>
<name>A0AAV4LV61_BABCB</name>
<protein>
    <submittedName>
        <fullName evidence="1">Uncharacterized protein</fullName>
    </submittedName>
</protein>
<evidence type="ECO:0000313" key="1">
    <source>
        <dbReference type="EMBL" id="GIX63648.1"/>
    </source>
</evidence>
<keyword evidence="2" id="KW-1185">Reference proteome</keyword>
<dbReference type="RefSeq" id="XP_067715717.1">
    <property type="nucleotide sequence ID" value="XM_067859616.1"/>
</dbReference>
<reference evidence="1 2" key="1">
    <citation type="submission" date="2021-06" db="EMBL/GenBank/DDBJ databases">
        <title>Genome sequence of Babesia caballi.</title>
        <authorList>
            <person name="Yamagishi J."/>
            <person name="Kidaka T."/>
            <person name="Ochi A."/>
        </authorList>
    </citation>
    <scope>NUCLEOTIDE SEQUENCE [LARGE SCALE GENOMIC DNA]</scope>
    <source>
        <strain evidence="1">USDA-D6B2</strain>
    </source>
</reference>
<accession>A0AAV4LV61</accession>
<sequence>MYTRALCNHVVRERGLRRLQPPVAGVPQENVEQVRLLREVDEPREVGRLVRQDAVNALRHPLHQEELGRRELRHELGEQAVPHPTGGALGDPEVNEVEGDGEHGLGVLRRLQVAHPVCEEVVTHAALLLHPEELGGRAALQDLAGHRGPPQLHGQAERLAVLAVGREALHLRALELLLPLLQQFLGFDFSRHVVPPDEHAVARYGHHVRPGDLGIPHLGANITFTEKTYLIRVVVCGEDAVGRFNVPHFHEAVHADGEQLQVVWQYEDPHDRFRVPLPRFFRQIDRPPAAS</sequence>
<dbReference type="Proteomes" id="UP001497744">
    <property type="component" value="Unassembled WGS sequence"/>
</dbReference>
<dbReference type="AlphaFoldDB" id="A0AAV4LV61"/>
<evidence type="ECO:0000313" key="2">
    <source>
        <dbReference type="Proteomes" id="UP001497744"/>
    </source>
</evidence>
<organism evidence="1 2">
    <name type="scientific">Babesia caballi</name>
    <dbReference type="NCBI Taxonomy" id="5871"/>
    <lineage>
        <taxon>Eukaryota</taxon>
        <taxon>Sar</taxon>
        <taxon>Alveolata</taxon>
        <taxon>Apicomplexa</taxon>
        <taxon>Aconoidasida</taxon>
        <taxon>Piroplasmida</taxon>
        <taxon>Babesiidae</taxon>
        <taxon>Babesia</taxon>
    </lineage>
</organism>
<proteinExistence type="predicted"/>